<dbReference type="PROSITE" id="PS50125">
    <property type="entry name" value="GUANYLATE_CYCLASE_2"/>
    <property type="match status" value="1"/>
</dbReference>
<dbReference type="GO" id="GO:0035438">
    <property type="term" value="F:cyclic-di-GMP binding"/>
    <property type="evidence" value="ECO:0007669"/>
    <property type="project" value="InterPro"/>
</dbReference>
<dbReference type="AlphaFoldDB" id="A0A2K8UBY3"/>
<dbReference type="InterPro" id="IPR001054">
    <property type="entry name" value="A/G_cyclase"/>
</dbReference>
<dbReference type="InterPro" id="IPR029787">
    <property type="entry name" value="Nucleotide_cyclase"/>
</dbReference>
<evidence type="ECO:0000313" key="2">
    <source>
        <dbReference type="EMBL" id="AUB83094.1"/>
    </source>
</evidence>
<dbReference type="InterPro" id="IPR050697">
    <property type="entry name" value="Adenylyl/Guanylyl_Cyclase_3/4"/>
</dbReference>
<dbReference type="EMBL" id="CP020370">
    <property type="protein sequence ID" value="AUB83094.1"/>
    <property type="molecule type" value="Genomic_DNA"/>
</dbReference>
<dbReference type="Pfam" id="PF00211">
    <property type="entry name" value="Guanylate_cyc"/>
    <property type="match status" value="1"/>
</dbReference>
<dbReference type="SUPFAM" id="SSF55073">
    <property type="entry name" value="Nucleotide cyclase"/>
    <property type="match status" value="1"/>
</dbReference>
<dbReference type="SUPFAM" id="SSF141371">
    <property type="entry name" value="PilZ domain-like"/>
    <property type="match status" value="1"/>
</dbReference>
<accession>A0A2K8UBY3</accession>
<organism evidence="2 3">
    <name type="scientific">Candidatus Thiodictyon syntrophicum</name>
    <dbReference type="NCBI Taxonomy" id="1166950"/>
    <lineage>
        <taxon>Bacteria</taxon>
        <taxon>Pseudomonadati</taxon>
        <taxon>Pseudomonadota</taxon>
        <taxon>Gammaproteobacteria</taxon>
        <taxon>Chromatiales</taxon>
        <taxon>Chromatiaceae</taxon>
        <taxon>Thiodictyon</taxon>
    </lineage>
</organism>
<dbReference type="KEGG" id="tsy:THSYN_20525"/>
<dbReference type="RefSeq" id="WP_100920793.1">
    <property type="nucleotide sequence ID" value="NZ_CP020370.1"/>
</dbReference>
<evidence type="ECO:0000259" key="1">
    <source>
        <dbReference type="PROSITE" id="PS50125"/>
    </source>
</evidence>
<dbReference type="SMART" id="SM00044">
    <property type="entry name" value="CYCc"/>
    <property type="match status" value="1"/>
</dbReference>
<dbReference type="CDD" id="cd07302">
    <property type="entry name" value="CHD"/>
    <property type="match status" value="1"/>
</dbReference>
<dbReference type="Gene3D" id="2.40.10.220">
    <property type="entry name" value="predicted glycosyltransferase like domains"/>
    <property type="match status" value="1"/>
</dbReference>
<name>A0A2K8UBY3_9GAMM</name>
<sequence length="360" mass="39389">MLHQNRELFLAGVARVVAELCDKSGAAFRHGALRHRLDGLIDEFLLESQPITGTHATIVLADIRGFTALTETLPAVTVIGLLNRYFSVMGRVIKRHGGVIDKFMGDSVMALFGAPERRPDDLLHALACAVEMQHAMVEFNLESVARGEPRLYVGIAVNTGEVMAGSFGSRQHSEYTVIGDTVNVVARMESFSLRGQVLLSESCHAAARDHIEVGAVNEVRVKGKSAPVVLYELHCVNYPRRLVVPQVEVRRSPRVRVDFPVELRRLVGKHIVAEPLSGRALDLGYHGFLVELPFALGRGTDLVVDLAPSLHGESLGDLYAKVVRAQAGADGVQTSLQFTNIDTPAHLQVKRYVDAVLWGR</sequence>
<dbReference type="GO" id="GO:0035556">
    <property type="term" value="P:intracellular signal transduction"/>
    <property type="evidence" value="ECO:0007669"/>
    <property type="project" value="InterPro"/>
</dbReference>
<dbReference type="GO" id="GO:0004016">
    <property type="term" value="F:adenylate cyclase activity"/>
    <property type="evidence" value="ECO:0007669"/>
    <property type="project" value="UniProtKB-ARBA"/>
</dbReference>
<keyword evidence="3" id="KW-1185">Reference proteome</keyword>
<dbReference type="GO" id="GO:0009190">
    <property type="term" value="P:cyclic nucleotide biosynthetic process"/>
    <property type="evidence" value="ECO:0007669"/>
    <property type="project" value="InterPro"/>
</dbReference>
<dbReference type="Proteomes" id="UP000232638">
    <property type="component" value="Chromosome"/>
</dbReference>
<dbReference type="OrthoDB" id="9806704at2"/>
<feature type="domain" description="Guanylate cyclase" evidence="1">
    <location>
        <begin position="57"/>
        <end position="189"/>
    </location>
</feature>
<dbReference type="Pfam" id="PF07238">
    <property type="entry name" value="PilZ"/>
    <property type="match status" value="1"/>
</dbReference>
<evidence type="ECO:0000313" key="3">
    <source>
        <dbReference type="Proteomes" id="UP000232638"/>
    </source>
</evidence>
<dbReference type="Gene3D" id="3.30.70.1230">
    <property type="entry name" value="Nucleotide cyclase"/>
    <property type="match status" value="1"/>
</dbReference>
<dbReference type="InterPro" id="IPR009875">
    <property type="entry name" value="PilZ_domain"/>
</dbReference>
<protein>
    <submittedName>
        <fullName evidence="2">Guanylate cyclase</fullName>
    </submittedName>
</protein>
<dbReference type="PANTHER" id="PTHR43081:SF1">
    <property type="entry name" value="ADENYLATE CYCLASE, TERMINAL-DIFFERENTIATION SPECIFIC"/>
    <property type="match status" value="1"/>
</dbReference>
<proteinExistence type="predicted"/>
<gene>
    <name evidence="2" type="ORF">THSYN_20525</name>
</gene>
<dbReference type="PANTHER" id="PTHR43081">
    <property type="entry name" value="ADENYLATE CYCLASE, TERMINAL-DIFFERENTIATION SPECIFIC-RELATED"/>
    <property type="match status" value="1"/>
</dbReference>
<reference evidence="2 3" key="1">
    <citation type="submission" date="2017-03" db="EMBL/GenBank/DDBJ databases">
        <title>Complete genome sequence of Candidatus 'Thiodictyon syntrophicum' sp. nov. strain Cad16T, a photolithoautotroph purple sulfur bacterium isolated from an alpine meromictic lake.</title>
        <authorList>
            <person name="Luedin S.M."/>
            <person name="Pothier J.F."/>
            <person name="Danza F."/>
            <person name="Storelli N."/>
            <person name="Wittwer M."/>
            <person name="Tonolla M."/>
        </authorList>
    </citation>
    <scope>NUCLEOTIDE SEQUENCE [LARGE SCALE GENOMIC DNA]</scope>
    <source>
        <strain evidence="2 3">Cad16T</strain>
    </source>
</reference>